<accession>A0A9D3VJN6</accession>
<evidence type="ECO:0000256" key="1">
    <source>
        <dbReference type="SAM" id="Phobius"/>
    </source>
</evidence>
<feature type="transmembrane region" description="Helical" evidence="1">
    <location>
        <begin position="27"/>
        <end position="49"/>
    </location>
</feature>
<dbReference type="AlphaFoldDB" id="A0A9D3VJN6"/>
<protein>
    <submittedName>
        <fullName evidence="2">Uncharacterized protein</fullName>
    </submittedName>
</protein>
<proteinExistence type="predicted"/>
<keyword evidence="1" id="KW-0472">Membrane</keyword>
<keyword evidence="1" id="KW-0812">Transmembrane</keyword>
<reference evidence="2 3" key="1">
    <citation type="journal article" date="2021" name="Plant Biotechnol. J.">
        <title>Multi-omics assisted identification of the key and species-specific regulatory components of drought-tolerant mechanisms in Gossypium stocksii.</title>
        <authorList>
            <person name="Yu D."/>
            <person name="Ke L."/>
            <person name="Zhang D."/>
            <person name="Wu Y."/>
            <person name="Sun Y."/>
            <person name="Mei J."/>
            <person name="Sun J."/>
            <person name="Sun Y."/>
        </authorList>
    </citation>
    <scope>NUCLEOTIDE SEQUENCE [LARGE SCALE GENOMIC DNA]</scope>
    <source>
        <strain evidence="3">cv. E1</strain>
        <tissue evidence="2">Leaf</tissue>
    </source>
</reference>
<dbReference type="EMBL" id="JAIQCV010000007">
    <property type="protein sequence ID" value="KAH1084298.1"/>
    <property type="molecule type" value="Genomic_DNA"/>
</dbReference>
<gene>
    <name evidence="2" type="ORF">J1N35_024059</name>
</gene>
<evidence type="ECO:0000313" key="2">
    <source>
        <dbReference type="EMBL" id="KAH1084298.1"/>
    </source>
</evidence>
<dbReference type="Proteomes" id="UP000828251">
    <property type="component" value="Unassembled WGS sequence"/>
</dbReference>
<evidence type="ECO:0000313" key="3">
    <source>
        <dbReference type="Proteomes" id="UP000828251"/>
    </source>
</evidence>
<sequence length="84" mass="9507">MYASVLYNAFRLAFIDESKKNKIKYTFFFRCCAVFCTVIPFVLAGSSVVRKPERIVHRVLAWVVSGRCCSWPVALKTAGKIAVQ</sequence>
<comment type="caution">
    <text evidence="2">The sequence shown here is derived from an EMBL/GenBank/DDBJ whole genome shotgun (WGS) entry which is preliminary data.</text>
</comment>
<keyword evidence="3" id="KW-1185">Reference proteome</keyword>
<keyword evidence="1" id="KW-1133">Transmembrane helix</keyword>
<organism evidence="2 3">
    <name type="scientific">Gossypium stocksii</name>
    <dbReference type="NCBI Taxonomy" id="47602"/>
    <lineage>
        <taxon>Eukaryota</taxon>
        <taxon>Viridiplantae</taxon>
        <taxon>Streptophyta</taxon>
        <taxon>Embryophyta</taxon>
        <taxon>Tracheophyta</taxon>
        <taxon>Spermatophyta</taxon>
        <taxon>Magnoliopsida</taxon>
        <taxon>eudicotyledons</taxon>
        <taxon>Gunneridae</taxon>
        <taxon>Pentapetalae</taxon>
        <taxon>rosids</taxon>
        <taxon>malvids</taxon>
        <taxon>Malvales</taxon>
        <taxon>Malvaceae</taxon>
        <taxon>Malvoideae</taxon>
        <taxon>Gossypium</taxon>
    </lineage>
</organism>
<name>A0A9D3VJN6_9ROSI</name>